<accession>A0A2T5UAR5</accession>
<organism evidence="2 3">
    <name type="scientific">Sphingomonas faeni</name>
    <dbReference type="NCBI Taxonomy" id="185950"/>
    <lineage>
        <taxon>Bacteria</taxon>
        <taxon>Pseudomonadati</taxon>
        <taxon>Pseudomonadota</taxon>
        <taxon>Alphaproteobacteria</taxon>
        <taxon>Sphingomonadales</taxon>
        <taxon>Sphingomonadaceae</taxon>
        <taxon>Sphingomonas</taxon>
    </lineage>
</organism>
<evidence type="ECO:0000313" key="2">
    <source>
        <dbReference type="EMBL" id="PTW48593.1"/>
    </source>
</evidence>
<dbReference type="AlphaFoldDB" id="A0A2T5UAR5"/>
<dbReference type="EMBL" id="QAYE01000001">
    <property type="protein sequence ID" value="PTW48593.1"/>
    <property type="molecule type" value="Genomic_DNA"/>
</dbReference>
<protein>
    <submittedName>
        <fullName evidence="2">Uncharacterized protein</fullName>
    </submittedName>
</protein>
<evidence type="ECO:0000313" key="3">
    <source>
        <dbReference type="Proteomes" id="UP000244013"/>
    </source>
</evidence>
<sequence length="141" mass="15450">MPDPLHHGLNQSRWPKRIGRLIDAICLVALIMVIVTVIYGFWLRAIWAHGYYLAVAVAVLGAFVILIGLAQQAIAARDVATWRDMAEWQIRAARAAAGQAGATQADADDEIEANAAAYYEILIGTLVAHAEQDERSIVDER</sequence>
<feature type="transmembrane region" description="Helical" evidence="1">
    <location>
        <begin position="49"/>
        <end position="70"/>
    </location>
</feature>
<dbReference type="Proteomes" id="UP000244013">
    <property type="component" value="Unassembled WGS sequence"/>
</dbReference>
<dbReference type="RefSeq" id="WP_107951818.1">
    <property type="nucleotide sequence ID" value="NZ_QAYE01000001.1"/>
</dbReference>
<dbReference type="OrthoDB" id="7508879at2"/>
<comment type="caution">
    <text evidence="2">The sequence shown here is derived from an EMBL/GenBank/DDBJ whole genome shotgun (WGS) entry which is preliminary data.</text>
</comment>
<keyword evidence="1" id="KW-0812">Transmembrane</keyword>
<reference evidence="2 3" key="1">
    <citation type="submission" date="2018-04" db="EMBL/GenBank/DDBJ databases">
        <title>Genomic Encyclopedia of Type Strains, Phase III (KMG-III): the genomes of soil and plant-associated and newly described type strains.</title>
        <authorList>
            <person name="Whitman W."/>
        </authorList>
    </citation>
    <scope>NUCLEOTIDE SEQUENCE [LARGE SCALE GENOMIC DNA]</scope>
    <source>
        <strain evidence="2 3">MA-olki</strain>
    </source>
</reference>
<keyword evidence="1" id="KW-1133">Transmembrane helix</keyword>
<keyword evidence="1" id="KW-0472">Membrane</keyword>
<gene>
    <name evidence="2" type="ORF">C8J25_10190</name>
</gene>
<feature type="transmembrane region" description="Helical" evidence="1">
    <location>
        <begin position="21"/>
        <end position="43"/>
    </location>
</feature>
<name>A0A2T5UAR5_9SPHN</name>
<evidence type="ECO:0000256" key="1">
    <source>
        <dbReference type="SAM" id="Phobius"/>
    </source>
</evidence>
<dbReference type="GeneID" id="91004195"/>
<proteinExistence type="predicted"/>